<sequence length="513" mass="54709">MSGTNFSQSAASNSGFFGVETESKPGVFGSVPSPAVTVAFPSESQAQKDIGTNPSNHTSGSSMSNVSGMTGNVFGNTLSASNQQIGMTSRPLTSQSTTMSGTNFSQSAASNSGFFGKETESKPGVFGSVPSPAVTAAFPSESQAQKDIGTNPSNHTSGSSMYNLNMSSSGRERFQVTKVLWDLSWFEVIQDNGCRKVLLQKPNQILTEKGELNRSNVGVGYAVCAKICGWWSCSTYYCPGDRICCWPGNANSKCCPADHPLCVSEGCCPEGYPKVCGRYCCDEDSFCCNGENCCTNEEACCGKDKCCTEKAPCSEYGDSKECCDENLQACCDGYGCVVPCESHFDAIGCQLAGLSLSSGSVETVSPCNFDKRLWRILRPDEVPTDGLEAKDPKASKTVLSHVNCGSLKGYASQYISTTASYEVAKHYKAMGKKKGLTGLRIAEIDLDALPKHCKLEIVDLTTEENRDKYLGNAVCKNFAKASCEVLLACDVPIPCHVVDSPEDKISLKNSGEL</sequence>
<comment type="caution">
    <text evidence="2">The sequence shown here is derived from an EMBL/GenBank/DDBJ whole genome shotgun (WGS) entry which is preliminary data.</text>
</comment>
<gene>
    <name evidence="2" type="ORF">AWC38_SpisGene22523</name>
</gene>
<evidence type="ECO:0000256" key="1">
    <source>
        <dbReference type="SAM" id="MobiDB-lite"/>
    </source>
</evidence>
<dbReference type="AlphaFoldDB" id="A0A2B4R6Y5"/>
<evidence type="ECO:0000313" key="3">
    <source>
        <dbReference type="Proteomes" id="UP000225706"/>
    </source>
</evidence>
<reference evidence="3" key="1">
    <citation type="journal article" date="2017" name="bioRxiv">
        <title>Comparative analysis of the genomes of Stylophora pistillata and Acropora digitifera provides evidence for extensive differences between species of corals.</title>
        <authorList>
            <person name="Voolstra C.R."/>
            <person name="Li Y."/>
            <person name="Liew Y.J."/>
            <person name="Baumgarten S."/>
            <person name="Zoccola D."/>
            <person name="Flot J.-F."/>
            <person name="Tambutte S."/>
            <person name="Allemand D."/>
            <person name="Aranda M."/>
        </authorList>
    </citation>
    <scope>NUCLEOTIDE SEQUENCE [LARGE SCALE GENOMIC DNA]</scope>
</reference>
<feature type="compositionally biased region" description="Polar residues" evidence="1">
    <location>
        <begin position="1"/>
        <end position="15"/>
    </location>
</feature>
<feature type="region of interest" description="Disordered" evidence="1">
    <location>
        <begin position="1"/>
        <end position="77"/>
    </location>
</feature>
<feature type="compositionally biased region" description="Polar residues" evidence="1">
    <location>
        <begin position="42"/>
        <end position="77"/>
    </location>
</feature>
<proteinExistence type="predicted"/>
<dbReference type="Proteomes" id="UP000225706">
    <property type="component" value="Unassembled WGS sequence"/>
</dbReference>
<evidence type="ECO:0000313" key="2">
    <source>
        <dbReference type="EMBL" id="PFX13391.1"/>
    </source>
</evidence>
<name>A0A2B4R6Y5_STYPI</name>
<dbReference type="OrthoDB" id="6159855at2759"/>
<keyword evidence="3" id="KW-1185">Reference proteome</keyword>
<organism evidence="2 3">
    <name type="scientific">Stylophora pistillata</name>
    <name type="common">Smooth cauliflower coral</name>
    <dbReference type="NCBI Taxonomy" id="50429"/>
    <lineage>
        <taxon>Eukaryota</taxon>
        <taxon>Metazoa</taxon>
        <taxon>Cnidaria</taxon>
        <taxon>Anthozoa</taxon>
        <taxon>Hexacorallia</taxon>
        <taxon>Scleractinia</taxon>
        <taxon>Astrocoeniina</taxon>
        <taxon>Pocilloporidae</taxon>
        <taxon>Stylophora</taxon>
    </lineage>
</organism>
<protein>
    <submittedName>
        <fullName evidence="2">Uncharacterized protein</fullName>
    </submittedName>
</protein>
<accession>A0A2B4R6Y5</accession>
<dbReference type="EMBL" id="LSMT01000988">
    <property type="protein sequence ID" value="PFX13391.1"/>
    <property type="molecule type" value="Genomic_DNA"/>
</dbReference>